<protein>
    <submittedName>
        <fullName evidence="2">Uncharacterized protein</fullName>
    </submittedName>
</protein>
<evidence type="ECO:0000256" key="1">
    <source>
        <dbReference type="SAM" id="MobiDB-lite"/>
    </source>
</evidence>
<organism evidence="2 3">
    <name type="scientific">Haematococcus lacustris</name>
    <name type="common">Green alga</name>
    <name type="synonym">Haematococcus pluvialis</name>
    <dbReference type="NCBI Taxonomy" id="44745"/>
    <lineage>
        <taxon>Eukaryota</taxon>
        <taxon>Viridiplantae</taxon>
        <taxon>Chlorophyta</taxon>
        <taxon>core chlorophytes</taxon>
        <taxon>Chlorophyceae</taxon>
        <taxon>CS clade</taxon>
        <taxon>Chlamydomonadales</taxon>
        <taxon>Haematococcaceae</taxon>
        <taxon>Haematococcus</taxon>
    </lineage>
</organism>
<sequence length="100" mass="10442">MAHATTAAWCRAKLTARHALLAAILPPRPHAAGGAHHGCTAVPDPFCRCCAPTMELVAHHLGPRPPRSSPPSLPATSCPSPSACLAWQRTWSSRRGGHGA</sequence>
<feature type="region of interest" description="Disordered" evidence="1">
    <location>
        <begin position="60"/>
        <end position="81"/>
    </location>
</feature>
<name>A0A699Z2P8_HAELA</name>
<evidence type="ECO:0000313" key="2">
    <source>
        <dbReference type="EMBL" id="GFH09642.1"/>
    </source>
</evidence>
<keyword evidence="3" id="KW-1185">Reference proteome</keyword>
<dbReference type="Proteomes" id="UP000485058">
    <property type="component" value="Unassembled WGS sequence"/>
</dbReference>
<proteinExistence type="predicted"/>
<dbReference type="AlphaFoldDB" id="A0A699Z2P8"/>
<evidence type="ECO:0000313" key="3">
    <source>
        <dbReference type="Proteomes" id="UP000485058"/>
    </source>
</evidence>
<reference evidence="2 3" key="1">
    <citation type="submission" date="2020-02" db="EMBL/GenBank/DDBJ databases">
        <title>Draft genome sequence of Haematococcus lacustris strain NIES-144.</title>
        <authorList>
            <person name="Morimoto D."/>
            <person name="Nakagawa S."/>
            <person name="Yoshida T."/>
            <person name="Sawayama S."/>
        </authorList>
    </citation>
    <scope>NUCLEOTIDE SEQUENCE [LARGE SCALE GENOMIC DNA]</scope>
    <source>
        <strain evidence="2 3">NIES-144</strain>
    </source>
</reference>
<comment type="caution">
    <text evidence="2">The sequence shown here is derived from an EMBL/GenBank/DDBJ whole genome shotgun (WGS) entry which is preliminary data.</text>
</comment>
<gene>
    <name evidence="2" type="ORF">HaLaN_04823</name>
</gene>
<dbReference type="EMBL" id="BLLF01000250">
    <property type="protein sequence ID" value="GFH09642.1"/>
    <property type="molecule type" value="Genomic_DNA"/>
</dbReference>
<feature type="compositionally biased region" description="Pro residues" evidence="1">
    <location>
        <begin position="63"/>
        <end position="73"/>
    </location>
</feature>
<accession>A0A699Z2P8</accession>